<evidence type="ECO:0000313" key="2">
    <source>
        <dbReference type="EMBL" id="CAD9718917.1"/>
    </source>
</evidence>
<proteinExistence type="predicted"/>
<dbReference type="Proteomes" id="UP000316726">
    <property type="component" value="Chromosome 1"/>
</dbReference>
<keyword evidence="4" id="KW-1185">Reference proteome</keyword>
<dbReference type="AlphaFoldDB" id="A0A5B8MF26"/>
<sequence>MTKIAFAAAMASCLALAFLSTGANAIGGLVEDPATVLGDLEDLWDDVQSNELVLNIEIPEEVNQTINSVREAIVQADQAAPFLATGIPENLTDTVLALQEELMPVAEDALERVGVPRECVADAYTIATGCAADILQIANQERQALMGRVRANPLMLFQPTSWSILSAGQAQYEQYQESGVGWSVSQTCCSHLASLTAGGCLCDPDTVNFLTSITGQAFLDTVRSSYSSSCPSIGTLALYPSADC</sequence>
<evidence type="ECO:0000313" key="3">
    <source>
        <dbReference type="EMBL" id="QDZ18295.1"/>
    </source>
</evidence>
<feature type="chain" id="PRO_5044096592" evidence="1">
    <location>
        <begin position="26"/>
        <end position="244"/>
    </location>
</feature>
<accession>A0A5B8MF26</accession>
<organism evidence="3 4">
    <name type="scientific">Chloropicon primus</name>
    <dbReference type="NCBI Taxonomy" id="1764295"/>
    <lineage>
        <taxon>Eukaryota</taxon>
        <taxon>Viridiplantae</taxon>
        <taxon>Chlorophyta</taxon>
        <taxon>Chloropicophyceae</taxon>
        <taxon>Chloropicales</taxon>
        <taxon>Chloropicaceae</taxon>
        <taxon>Chloropicon</taxon>
    </lineage>
</organism>
<reference evidence="2" key="2">
    <citation type="submission" date="2021-01" db="EMBL/GenBank/DDBJ databases">
        <authorList>
            <person name="Corre E."/>
            <person name="Pelletier E."/>
            <person name="Niang G."/>
            <person name="Scheremetjew M."/>
            <person name="Finn R."/>
            <person name="Kale V."/>
            <person name="Holt S."/>
            <person name="Cochrane G."/>
            <person name="Meng A."/>
            <person name="Brown T."/>
            <person name="Cohen L."/>
        </authorList>
    </citation>
    <scope>NUCLEOTIDE SEQUENCE</scope>
    <source>
        <strain evidence="2">CCMP1205</strain>
    </source>
</reference>
<gene>
    <name evidence="3" type="ORF">A3770_01p08130</name>
    <name evidence="2" type="ORF">CPRI1469_LOCUS7783</name>
</gene>
<reference evidence="3 4" key="1">
    <citation type="submission" date="2018-07" db="EMBL/GenBank/DDBJ databases">
        <title>The complete nuclear genome of the prasinophyte Chloropicon primus (CCMP1205).</title>
        <authorList>
            <person name="Pombert J.-F."/>
            <person name="Otis C."/>
            <person name="Turmel M."/>
            <person name="Lemieux C."/>
        </authorList>
    </citation>
    <scope>NUCLEOTIDE SEQUENCE [LARGE SCALE GENOMIC DNA]</scope>
    <source>
        <strain evidence="3 4">CCMP1205</strain>
    </source>
</reference>
<dbReference type="EMBL" id="CP031034">
    <property type="protein sequence ID" value="QDZ18295.1"/>
    <property type="molecule type" value="Genomic_DNA"/>
</dbReference>
<name>A0A5B8MF26_9CHLO</name>
<evidence type="ECO:0000313" key="4">
    <source>
        <dbReference type="Proteomes" id="UP000316726"/>
    </source>
</evidence>
<evidence type="ECO:0000256" key="1">
    <source>
        <dbReference type="SAM" id="SignalP"/>
    </source>
</evidence>
<keyword evidence="1" id="KW-0732">Signal</keyword>
<feature type="signal peptide" evidence="1">
    <location>
        <begin position="1"/>
        <end position="25"/>
    </location>
</feature>
<protein>
    <submittedName>
        <fullName evidence="3">Uncharacterized protein</fullName>
    </submittedName>
</protein>
<dbReference type="EMBL" id="HBHL01011843">
    <property type="protein sequence ID" value="CAD9718917.1"/>
    <property type="molecule type" value="Transcribed_RNA"/>
</dbReference>